<dbReference type="Proteomes" id="UP001172101">
    <property type="component" value="Unassembled WGS sequence"/>
</dbReference>
<protein>
    <submittedName>
        <fullName evidence="1">Uncharacterized protein</fullName>
    </submittedName>
</protein>
<sequence>MASAAKKALEALKTHVMGSPSRINKLVTDTAANAGTRATPAKTHDASIGARIDWGTKLAGDKRLLKFQLNSNASDSGVKRLIKVPKRGSHYDWSETQIKQNANSTPEEAKAEVERAFAALKAAMKTEDEAKK</sequence>
<dbReference type="EMBL" id="JAUIRO010000008">
    <property type="protein sequence ID" value="KAK0703646.1"/>
    <property type="molecule type" value="Genomic_DNA"/>
</dbReference>
<reference evidence="1" key="1">
    <citation type="submission" date="2023-06" db="EMBL/GenBank/DDBJ databases">
        <title>Genome-scale phylogeny and comparative genomics of the fungal order Sordariales.</title>
        <authorList>
            <consortium name="Lawrence Berkeley National Laboratory"/>
            <person name="Hensen N."/>
            <person name="Bonometti L."/>
            <person name="Westerberg I."/>
            <person name="Brannstrom I.O."/>
            <person name="Guillou S."/>
            <person name="Cros-Aarteil S."/>
            <person name="Calhoun S."/>
            <person name="Haridas S."/>
            <person name="Kuo A."/>
            <person name="Mondo S."/>
            <person name="Pangilinan J."/>
            <person name="Riley R."/>
            <person name="LaButti K."/>
            <person name="Andreopoulos B."/>
            <person name="Lipzen A."/>
            <person name="Chen C."/>
            <person name="Yanf M."/>
            <person name="Daum C."/>
            <person name="Ng V."/>
            <person name="Clum A."/>
            <person name="Steindorff A."/>
            <person name="Ohm R."/>
            <person name="Martin F."/>
            <person name="Silar P."/>
            <person name="Natvig D."/>
            <person name="Lalanne C."/>
            <person name="Gautier V."/>
            <person name="Ament-velasquez S.L."/>
            <person name="Kruys A."/>
            <person name="Hutchinson M.I."/>
            <person name="Powell A.J."/>
            <person name="Barry K."/>
            <person name="Miller A.N."/>
            <person name="Grigoriev I.V."/>
            <person name="Debuchy R."/>
            <person name="Gladieux P."/>
            <person name="Thoren M.H."/>
            <person name="Johannesson H."/>
        </authorList>
    </citation>
    <scope>NUCLEOTIDE SEQUENCE</scope>
    <source>
        <strain evidence="1">SMH2392-1A</strain>
    </source>
</reference>
<dbReference type="GeneID" id="85329484"/>
<evidence type="ECO:0000313" key="2">
    <source>
        <dbReference type="Proteomes" id="UP001172101"/>
    </source>
</evidence>
<dbReference type="RefSeq" id="XP_060290505.1">
    <property type="nucleotide sequence ID" value="XM_060446214.1"/>
</dbReference>
<dbReference type="AlphaFoldDB" id="A0AA39ZU74"/>
<evidence type="ECO:0000313" key="1">
    <source>
        <dbReference type="EMBL" id="KAK0703646.1"/>
    </source>
</evidence>
<proteinExistence type="predicted"/>
<keyword evidence="2" id="KW-1185">Reference proteome</keyword>
<gene>
    <name evidence="1" type="ORF">B0T26DRAFT_757172</name>
</gene>
<organism evidence="1 2">
    <name type="scientific">Lasiosphaeria miniovina</name>
    <dbReference type="NCBI Taxonomy" id="1954250"/>
    <lineage>
        <taxon>Eukaryota</taxon>
        <taxon>Fungi</taxon>
        <taxon>Dikarya</taxon>
        <taxon>Ascomycota</taxon>
        <taxon>Pezizomycotina</taxon>
        <taxon>Sordariomycetes</taxon>
        <taxon>Sordariomycetidae</taxon>
        <taxon>Sordariales</taxon>
        <taxon>Lasiosphaeriaceae</taxon>
        <taxon>Lasiosphaeria</taxon>
    </lineage>
</organism>
<comment type="caution">
    <text evidence="1">The sequence shown here is derived from an EMBL/GenBank/DDBJ whole genome shotgun (WGS) entry which is preliminary data.</text>
</comment>
<accession>A0AA39ZU74</accession>
<name>A0AA39ZU74_9PEZI</name>